<dbReference type="AlphaFoldDB" id="B7QE12"/>
<accession>B7QE12</accession>
<organism>
    <name type="scientific">Ixodes scapularis</name>
    <name type="common">Black-legged tick</name>
    <name type="synonym">Deer tick</name>
    <dbReference type="NCBI Taxonomy" id="6945"/>
    <lineage>
        <taxon>Eukaryota</taxon>
        <taxon>Metazoa</taxon>
        <taxon>Ecdysozoa</taxon>
        <taxon>Arthropoda</taxon>
        <taxon>Chelicerata</taxon>
        <taxon>Arachnida</taxon>
        <taxon>Acari</taxon>
        <taxon>Parasitiformes</taxon>
        <taxon>Ixodida</taxon>
        <taxon>Ixodoidea</taxon>
        <taxon>Ixodidae</taxon>
        <taxon>Ixodinae</taxon>
        <taxon>Ixodes</taxon>
    </lineage>
</organism>
<evidence type="ECO:0000313" key="5">
    <source>
        <dbReference type="Proteomes" id="UP000001555"/>
    </source>
</evidence>
<evidence type="ECO:0000256" key="1">
    <source>
        <dbReference type="ARBA" id="ARBA00010718"/>
    </source>
</evidence>
<proteinExistence type="inferred from homology"/>
<dbReference type="InterPro" id="IPR001148">
    <property type="entry name" value="CA_dom"/>
</dbReference>
<dbReference type="PaxDb" id="6945-B7QE12"/>
<sequence length="179" mass="20766">MFLVQIFGYNSDLYANMSEAMELRRSEGLVGISILLQLGDLSHSELRVLTGQLHRITYRGQEAVLKHLSIKELLPATEHFMTYEGSLTMPGCYETVTWIVINKPIYITKQQLYLLRKLMQGDELNSKAPLSDNFRPTLPVNQRLIRTNIDFKWKQVRASSSRRFRVPHFRFHPARAFPG</sequence>
<dbReference type="GO" id="GO:0004089">
    <property type="term" value="F:carbonate dehydratase activity"/>
    <property type="evidence" value="ECO:0007669"/>
    <property type="project" value="UniProtKB-EC"/>
</dbReference>
<reference evidence="3 5" key="1">
    <citation type="submission" date="2008-03" db="EMBL/GenBank/DDBJ databases">
        <title>Annotation of Ixodes scapularis.</title>
        <authorList>
            <consortium name="Ixodes scapularis Genome Project Consortium"/>
            <person name="Caler E."/>
            <person name="Hannick L.I."/>
            <person name="Bidwell S."/>
            <person name="Joardar V."/>
            <person name="Thiagarajan M."/>
            <person name="Amedeo P."/>
            <person name="Galinsky K.J."/>
            <person name="Schobel S."/>
            <person name="Inman J."/>
            <person name="Hostetler J."/>
            <person name="Miller J."/>
            <person name="Hammond M."/>
            <person name="Megy K."/>
            <person name="Lawson D."/>
            <person name="Kodira C."/>
            <person name="Sutton G."/>
            <person name="Meyer J."/>
            <person name="Hill C.A."/>
            <person name="Birren B."/>
            <person name="Nene V."/>
            <person name="Collins F."/>
            <person name="Alarcon-Chaidez F."/>
            <person name="Wikel S."/>
            <person name="Strausberg R."/>
        </authorList>
    </citation>
    <scope>NUCLEOTIDE SEQUENCE [LARGE SCALE GENOMIC DNA]</scope>
    <source>
        <strain evidence="5">Wikel</strain>
        <strain evidence="3">Wikel colony</strain>
    </source>
</reference>
<dbReference type="HOGENOM" id="CLU_039326_7_3_1"/>
<dbReference type="GO" id="GO:0008270">
    <property type="term" value="F:zinc ion binding"/>
    <property type="evidence" value="ECO:0007669"/>
    <property type="project" value="InterPro"/>
</dbReference>
<dbReference type="InterPro" id="IPR036398">
    <property type="entry name" value="CA_dom_sf"/>
</dbReference>
<gene>
    <name evidence="3" type="ORF">IscW_ISCW022197</name>
</gene>
<dbReference type="EMBL" id="ABJB011116509">
    <property type="status" value="NOT_ANNOTATED_CDS"/>
    <property type="molecule type" value="Genomic_DNA"/>
</dbReference>
<dbReference type="SMART" id="SM01057">
    <property type="entry name" value="Carb_anhydrase"/>
    <property type="match status" value="1"/>
</dbReference>
<dbReference type="VEuPathDB" id="VectorBase:ISCI022197"/>
<feature type="domain" description="Alpha-carbonic anhydrase" evidence="2">
    <location>
        <begin position="1"/>
        <end position="149"/>
    </location>
</feature>
<dbReference type="EMBL" id="ABJB010248694">
    <property type="status" value="NOT_ANNOTATED_CDS"/>
    <property type="molecule type" value="Genomic_DNA"/>
</dbReference>
<dbReference type="PROSITE" id="PS51144">
    <property type="entry name" value="ALPHA_CA_2"/>
    <property type="match status" value="1"/>
</dbReference>
<comment type="similarity">
    <text evidence="1">Belongs to the alpha-carbonic anhydrase family.</text>
</comment>
<dbReference type="PANTHER" id="PTHR18952:SF208">
    <property type="entry name" value="CARBONIC ANHYDRASE XA-RELATED"/>
    <property type="match status" value="1"/>
</dbReference>
<evidence type="ECO:0000259" key="2">
    <source>
        <dbReference type="PROSITE" id="PS51144"/>
    </source>
</evidence>
<dbReference type="Proteomes" id="UP000001555">
    <property type="component" value="Unassembled WGS sequence"/>
</dbReference>
<dbReference type="EnsemblMetazoa" id="ISCW022197-RA">
    <property type="protein sequence ID" value="ISCW022197-PA"/>
    <property type="gene ID" value="ISCW022197"/>
</dbReference>
<dbReference type="OrthoDB" id="5978072at2759"/>
<dbReference type="EC" id="4.2.1.1" evidence="3"/>
<dbReference type="SUPFAM" id="SSF51069">
    <property type="entry name" value="Carbonic anhydrase"/>
    <property type="match status" value="1"/>
</dbReference>
<reference evidence="4" key="2">
    <citation type="submission" date="2020-05" db="UniProtKB">
        <authorList>
            <consortium name="EnsemblMetazoa"/>
        </authorList>
    </citation>
    <scope>IDENTIFICATION</scope>
    <source>
        <strain evidence="4">wikel</strain>
    </source>
</reference>
<keyword evidence="3" id="KW-0456">Lyase</keyword>
<dbReference type="PANTHER" id="PTHR18952">
    <property type="entry name" value="CARBONIC ANHYDRASE"/>
    <property type="match status" value="1"/>
</dbReference>
<dbReference type="EMBL" id="ABJB011110000">
    <property type="status" value="NOT_ANNOTATED_CDS"/>
    <property type="molecule type" value="Genomic_DNA"/>
</dbReference>
<evidence type="ECO:0000313" key="3">
    <source>
        <dbReference type="EMBL" id="EEC17084.1"/>
    </source>
</evidence>
<keyword evidence="5" id="KW-1185">Reference proteome</keyword>
<dbReference type="Pfam" id="PF00194">
    <property type="entry name" value="Carb_anhydrase"/>
    <property type="match status" value="1"/>
</dbReference>
<dbReference type="VEuPathDB" id="VectorBase:ISCW022197"/>
<dbReference type="EMBL" id="DS917683">
    <property type="protein sequence ID" value="EEC17084.1"/>
    <property type="molecule type" value="Genomic_DNA"/>
</dbReference>
<dbReference type="InParanoid" id="B7QE12"/>
<evidence type="ECO:0000313" key="4">
    <source>
        <dbReference type="EnsemblMetazoa" id="ISCW022197-PA"/>
    </source>
</evidence>
<name>B7QE12_IXOSC</name>
<dbReference type="STRING" id="6945.B7QE12"/>
<dbReference type="EMBL" id="ABJB010473872">
    <property type="status" value="NOT_ANNOTATED_CDS"/>
    <property type="molecule type" value="Genomic_DNA"/>
</dbReference>
<dbReference type="Gene3D" id="3.10.200.10">
    <property type="entry name" value="Alpha carbonic anhydrase"/>
    <property type="match status" value="1"/>
</dbReference>
<dbReference type="EMBL" id="ABJB010158057">
    <property type="status" value="NOT_ANNOTATED_CDS"/>
    <property type="molecule type" value="Genomic_DNA"/>
</dbReference>
<dbReference type="VEuPathDB" id="VectorBase:ISCP_015565"/>
<dbReference type="EMBL" id="ABJB010436127">
    <property type="status" value="NOT_ANNOTATED_CDS"/>
    <property type="molecule type" value="Genomic_DNA"/>
</dbReference>
<dbReference type="EMBL" id="ABJB011052119">
    <property type="status" value="NOT_ANNOTATED_CDS"/>
    <property type="molecule type" value="Genomic_DNA"/>
</dbReference>
<dbReference type="InterPro" id="IPR023561">
    <property type="entry name" value="Carbonic_anhydrase_a-class"/>
</dbReference>
<dbReference type="EMBL" id="ABJB010379563">
    <property type="status" value="NOT_ANNOTATED_CDS"/>
    <property type="molecule type" value="Genomic_DNA"/>
</dbReference>
<protein>
    <submittedName>
        <fullName evidence="3 4">Carbonic anhydrase, putative</fullName>
        <ecNumber evidence="3">4.2.1.1</ecNumber>
    </submittedName>
</protein>